<comment type="similarity">
    <text evidence="3 4">Belongs to the RlpA family.</text>
</comment>
<protein>
    <recommendedName>
        <fullName evidence="3">Probable endolytic peptidoglycan transglycosylase RlpA</fullName>
        <ecNumber evidence="3">4.2.2.-</ecNumber>
    </recommendedName>
</protein>
<dbReference type="Pfam" id="PF01471">
    <property type="entry name" value="PG_binding_1"/>
    <property type="match status" value="1"/>
</dbReference>
<dbReference type="InterPro" id="IPR034718">
    <property type="entry name" value="RlpA"/>
</dbReference>
<dbReference type="SUPFAM" id="SSF50685">
    <property type="entry name" value="Barwin-like endoglucanases"/>
    <property type="match status" value="1"/>
</dbReference>
<organism evidence="7 8">
    <name type="scientific">Cutibacterium namnetense</name>
    <dbReference type="NCBI Taxonomy" id="1574624"/>
    <lineage>
        <taxon>Bacteria</taxon>
        <taxon>Bacillati</taxon>
        <taxon>Actinomycetota</taxon>
        <taxon>Actinomycetes</taxon>
        <taxon>Propionibacteriales</taxon>
        <taxon>Propionibacteriaceae</taxon>
        <taxon>Cutibacterium</taxon>
    </lineage>
</organism>
<dbReference type="Pfam" id="PF03330">
    <property type="entry name" value="DPBB_1"/>
    <property type="match status" value="1"/>
</dbReference>
<dbReference type="NCBIfam" id="TIGR00413">
    <property type="entry name" value="rlpA"/>
    <property type="match status" value="1"/>
</dbReference>
<dbReference type="HAMAP" id="MF_02071">
    <property type="entry name" value="RlpA"/>
    <property type="match status" value="1"/>
</dbReference>
<dbReference type="Proteomes" id="UP000256324">
    <property type="component" value="Unassembled WGS sequence"/>
</dbReference>
<dbReference type="EMBL" id="PCZS01000004">
    <property type="protein sequence ID" value="REB68324.1"/>
    <property type="molecule type" value="Genomic_DNA"/>
</dbReference>
<keyword evidence="2 3" id="KW-0961">Cell wall biogenesis/degradation</keyword>
<gene>
    <name evidence="3" type="primary">rlpA</name>
    <name evidence="7" type="ORF">CP880_10595</name>
</gene>
<dbReference type="InterPro" id="IPR036365">
    <property type="entry name" value="PGBD-like_sf"/>
</dbReference>
<evidence type="ECO:0000256" key="3">
    <source>
        <dbReference type="HAMAP-Rule" id="MF_02071"/>
    </source>
</evidence>
<dbReference type="InterPro" id="IPR009009">
    <property type="entry name" value="RlpA-like_DPBB"/>
</dbReference>
<keyword evidence="8" id="KW-1185">Reference proteome</keyword>
<evidence type="ECO:0000256" key="5">
    <source>
        <dbReference type="SAM" id="MobiDB-lite"/>
    </source>
</evidence>
<dbReference type="PANTHER" id="PTHR34183:SF8">
    <property type="entry name" value="ENDOLYTIC PEPTIDOGLYCAN TRANSGLYCOSYLASE RLPA-RELATED"/>
    <property type="match status" value="1"/>
</dbReference>
<dbReference type="InterPro" id="IPR002477">
    <property type="entry name" value="Peptidoglycan-bd-like"/>
</dbReference>
<dbReference type="PROSITE" id="PS51781">
    <property type="entry name" value="SH3B"/>
    <property type="match status" value="1"/>
</dbReference>
<dbReference type="SUPFAM" id="SSF47090">
    <property type="entry name" value="PGBD-like"/>
    <property type="match status" value="1"/>
</dbReference>
<keyword evidence="1 3" id="KW-0456">Lyase</keyword>
<dbReference type="Pfam" id="PF08239">
    <property type="entry name" value="SH3_3"/>
    <property type="match status" value="1"/>
</dbReference>
<feature type="region of interest" description="Disordered" evidence="5">
    <location>
        <begin position="219"/>
        <end position="269"/>
    </location>
</feature>
<dbReference type="Gene3D" id="2.30.30.40">
    <property type="entry name" value="SH3 Domains"/>
    <property type="match status" value="1"/>
</dbReference>
<proteinExistence type="inferred from homology"/>
<feature type="chain" id="PRO_5044930180" description="Probable endolytic peptidoglycan transglycosylase RlpA" evidence="3">
    <location>
        <begin position="37"/>
        <end position="360"/>
    </location>
</feature>
<evidence type="ECO:0000313" key="8">
    <source>
        <dbReference type="Proteomes" id="UP000256324"/>
    </source>
</evidence>
<evidence type="ECO:0000256" key="2">
    <source>
        <dbReference type="ARBA" id="ARBA00023316"/>
    </source>
</evidence>
<dbReference type="InterPro" id="IPR036366">
    <property type="entry name" value="PGBDSf"/>
</dbReference>
<sequence precursor="true">MTNTSTNAGTTLKRTVALTAAASLAVMGTIAEEAHAAPTGNPGAHAEKAPAQQTKKAPAKQAKRATTYITQFARSRAHLNVRSGHSTEYKRYGLIHPGDNLLIIGEDVQGWTPVNYRGKTAWVATRYITKVSRPVGIYAQRGDHNARSKVVQRELSALSYFPAKWVGLPYGPATTNAVKVFQRANALKQTGVTDAVTLGLLKSKAGYQRAAAAKKAAAQAAQEKAADREASSEKSSTPKQSVEHHSSSTSRSATRSTGSTSSDVSTSGVAGSCKASFYDDSQTASGESFSSSALTAASKTYAFGTRLKVTNKANGQSVVVRVNDRGPYVSGRCLDLSPAAFSQISSPSAGVADVTYEKVS</sequence>
<name>A0ABX9I7H5_9ACTN</name>
<dbReference type="PANTHER" id="PTHR34183">
    <property type="entry name" value="ENDOLYTIC PEPTIDOGLYCAN TRANSGLYCOSYLASE RLPA"/>
    <property type="match status" value="1"/>
</dbReference>
<dbReference type="RefSeq" id="WP_002549087.1">
    <property type="nucleotide sequence ID" value="NZ_JARJNT010000006.1"/>
</dbReference>
<dbReference type="Gene3D" id="2.40.40.10">
    <property type="entry name" value="RlpA-like domain"/>
    <property type="match status" value="1"/>
</dbReference>
<feature type="signal peptide" evidence="3">
    <location>
        <begin position="1"/>
        <end position="36"/>
    </location>
</feature>
<dbReference type="Gene3D" id="1.10.101.10">
    <property type="entry name" value="PGBD-like superfamily/PGBD"/>
    <property type="match status" value="1"/>
</dbReference>
<comment type="function">
    <text evidence="3">Lytic transglycosylase with a strong preference for naked glycan strands that lack stem peptides.</text>
</comment>
<feature type="domain" description="SH3b" evidence="6">
    <location>
        <begin position="65"/>
        <end position="132"/>
    </location>
</feature>
<dbReference type="InterPro" id="IPR012997">
    <property type="entry name" value="RplA"/>
</dbReference>
<evidence type="ECO:0000313" key="7">
    <source>
        <dbReference type="EMBL" id="REB68324.1"/>
    </source>
</evidence>
<dbReference type="InterPro" id="IPR003646">
    <property type="entry name" value="SH3-like_bac-type"/>
</dbReference>
<dbReference type="InterPro" id="IPR036908">
    <property type="entry name" value="RlpA-like_sf"/>
</dbReference>
<reference evidence="7 8" key="1">
    <citation type="submission" date="2017-09" db="EMBL/GenBank/DDBJ databases">
        <authorList>
            <person name="Bumgarner R.E."/>
        </authorList>
    </citation>
    <scope>NUCLEOTIDE SEQUENCE [LARGE SCALE GENOMIC DNA]</scope>
    <source>
        <strain evidence="7 8">T34998</strain>
    </source>
</reference>
<evidence type="ECO:0000256" key="4">
    <source>
        <dbReference type="RuleBase" id="RU003495"/>
    </source>
</evidence>
<keyword evidence="3" id="KW-0732">Signal</keyword>
<feature type="region of interest" description="Disordered" evidence="5">
    <location>
        <begin position="36"/>
        <end position="63"/>
    </location>
</feature>
<comment type="caution">
    <text evidence="7">The sequence shown here is derived from an EMBL/GenBank/DDBJ whole genome shotgun (WGS) entry which is preliminary data.</text>
</comment>
<feature type="compositionally biased region" description="Low complexity" evidence="5">
    <location>
        <begin position="247"/>
        <end position="269"/>
    </location>
</feature>
<evidence type="ECO:0000256" key="1">
    <source>
        <dbReference type="ARBA" id="ARBA00023239"/>
    </source>
</evidence>
<dbReference type="CDD" id="cd22268">
    <property type="entry name" value="DPBB_RlpA-like"/>
    <property type="match status" value="1"/>
</dbReference>
<evidence type="ECO:0000259" key="6">
    <source>
        <dbReference type="PROSITE" id="PS51781"/>
    </source>
</evidence>
<accession>A0ABX9I7H5</accession>
<dbReference type="EC" id="4.2.2.-" evidence="3"/>